<dbReference type="STRING" id="995060.SAMN04487904_106143"/>
<accession>A0A1I7A8U6</accession>
<dbReference type="SUPFAM" id="SSF46785">
    <property type="entry name" value="Winged helix' DNA-binding domain"/>
    <property type="match status" value="1"/>
</dbReference>
<reference evidence="2" key="1">
    <citation type="submission" date="2016-10" db="EMBL/GenBank/DDBJ databases">
        <authorList>
            <person name="Varghese N."/>
            <person name="Submissions S."/>
        </authorList>
    </citation>
    <scope>NUCLEOTIDE SEQUENCE [LARGE SCALE GENOMIC DNA]</scope>
    <source>
        <strain evidence="2">DSM 45501</strain>
    </source>
</reference>
<evidence type="ECO:0000313" key="2">
    <source>
        <dbReference type="Proteomes" id="UP000199165"/>
    </source>
</evidence>
<sequence length="271" mass="30933">MKTPRRNEHEQPPVVTGHDARVKLLERNKRPAVPLRHTFVQRPSEETPRHGPLCEFVRNGDLRGLRAYLVVVAASGGERAEDGWTTELDSMVWARLFDTDQHTGPRGARAAAQRILDRLQDRGLIHRARSARGSRQIAVTLLREDGSGKPYDRPDGGDTADRFLRLPVVFWNERFDARLSLPAMTMLLVLLKERRWSAFPPDKMPDWYGISADTTQRGLKELNELGLVERRTRYKEAPLTPTGTTMLHQYALLGEMRPPKPGKRPIRQRDA</sequence>
<organism evidence="1 2">
    <name type="scientific">Actinopolyspora righensis</name>
    <dbReference type="NCBI Taxonomy" id="995060"/>
    <lineage>
        <taxon>Bacteria</taxon>
        <taxon>Bacillati</taxon>
        <taxon>Actinomycetota</taxon>
        <taxon>Actinomycetes</taxon>
        <taxon>Actinopolysporales</taxon>
        <taxon>Actinopolysporaceae</taxon>
        <taxon>Actinopolyspora</taxon>
        <taxon>Actinopolyspora alba group</taxon>
    </lineage>
</organism>
<dbReference type="InterPro" id="IPR036390">
    <property type="entry name" value="WH_DNA-bd_sf"/>
</dbReference>
<gene>
    <name evidence="1" type="ORF">SAMN04487904_106143</name>
</gene>
<evidence type="ECO:0000313" key="1">
    <source>
        <dbReference type="EMBL" id="SFT71362.1"/>
    </source>
</evidence>
<proteinExistence type="predicted"/>
<name>A0A1I7A8U6_9ACTN</name>
<keyword evidence="2" id="KW-1185">Reference proteome</keyword>
<protein>
    <submittedName>
        <fullName evidence="1">Uncharacterized protein</fullName>
    </submittedName>
</protein>
<dbReference type="EMBL" id="FPAT01000006">
    <property type="protein sequence ID" value="SFT71362.1"/>
    <property type="molecule type" value="Genomic_DNA"/>
</dbReference>
<dbReference type="Proteomes" id="UP000199165">
    <property type="component" value="Unassembled WGS sequence"/>
</dbReference>
<dbReference type="AlphaFoldDB" id="A0A1I7A8U6"/>